<organism evidence="4 5">
    <name type="scientific">Tenacibaculum skagerrakense</name>
    <dbReference type="NCBI Taxonomy" id="186571"/>
    <lineage>
        <taxon>Bacteria</taxon>
        <taxon>Pseudomonadati</taxon>
        <taxon>Bacteroidota</taxon>
        <taxon>Flavobacteriia</taxon>
        <taxon>Flavobacteriales</taxon>
        <taxon>Flavobacteriaceae</taxon>
        <taxon>Tenacibaculum</taxon>
    </lineage>
</organism>
<name>A0A4R2NXH1_9FLAO</name>
<keyword evidence="4" id="KW-0418">Kinase</keyword>
<evidence type="ECO:0000259" key="3">
    <source>
        <dbReference type="Pfam" id="PF08543"/>
    </source>
</evidence>
<dbReference type="Pfam" id="PF08543">
    <property type="entry name" value="Phos_pyr_kin"/>
    <property type="match status" value="1"/>
</dbReference>
<dbReference type="InterPro" id="IPR029056">
    <property type="entry name" value="Ribokinase-like"/>
</dbReference>
<dbReference type="GO" id="GO:0008972">
    <property type="term" value="F:phosphomethylpyrimidine kinase activity"/>
    <property type="evidence" value="ECO:0007669"/>
    <property type="project" value="InterPro"/>
</dbReference>
<keyword evidence="4" id="KW-0808">Transferase</keyword>
<dbReference type="Gene3D" id="3.40.1190.20">
    <property type="match status" value="1"/>
</dbReference>
<gene>
    <name evidence="4" type="ORF">EV195_10276</name>
</gene>
<dbReference type="CDD" id="cd01169">
    <property type="entry name" value="HMPP_kinase"/>
    <property type="match status" value="1"/>
</dbReference>
<dbReference type="RefSeq" id="WP_132793460.1">
    <property type="nucleotide sequence ID" value="NZ_SLXM01000002.1"/>
</dbReference>
<dbReference type="GO" id="GO:0008902">
    <property type="term" value="F:hydroxymethylpyrimidine kinase activity"/>
    <property type="evidence" value="ECO:0007669"/>
    <property type="project" value="UniProtKB-EC"/>
</dbReference>
<dbReference type="Proteomes" id="UP000294564">
    <property type="component" value="Unassembled WGS sequence"/>
</dbReference>
<evidence type="ECO:0000313" key="4">
    <source>
        <dbReference type="EMBL" id="TCP26737.1"/>
    </source>
</evidence>
<sequence>MKKRTYILTIAGLDPSSGAGLTADIKTFENLKCYGVSVCTATTIQNDVEFKDCYWTSIFTIKEQIKILFDRFNIDVVKIGIVENWKILLEIIDYVLSFNPTAKIVLDPVLKASSGYTFHKDFTEADFEEVLSKIYLLTPNYSEIQSLYPNKSVEETLSHIQSKTNVFLKGGHNSERLAVDYLYSKGGNKFSFNPKKGKYHEKHGSGCVLSSAIASYIALKYPLLKSCFKGKRYVEKVLSSNKTKLGYHF</sequence>
<evidence type="ECO:0000313" key="5">
    <source>
        <dbReference type="Proteomes" id="UP000294564"/>
    </source>
</evidence>
<proteinExistence type="predicted"/>
<comment type="caution">
    <text evidence="4">The sequence shown here is derived from an EMBL/GenBank/DDBJ whole genome shotgun (WGS) entry which is preliminary data.</text>
</comment>
<dbReference type="GO" id="GO:0009228">
    <property type="term" value="P:thiamine biosynthetic process"/>
    <property type="evidence" value="ECO:0007669"/>
    <property type="project" value="InterPro"/>
</dbReference>
<dbReference type="EC" id="2.7.1.49" evidence="2"/>
<accession>A0A4R2NXH1</accession>
<feature type="domain" description="Pyridoxamine kinase/Phosphomethylpyrimidine kinase" evidence="3">
    <location>
        <begin position="14"/>
        <end position="246"/>
    </location>
</feature>
<dbReference type="InterPro" id="IPR004399">
    <property type="entry name" value="HMP/HMP-P_kinase_dom"/>
</dbReference>
<evidence type="ECO:0000256" key="1">
    <source>
        <dbReference type="ARBA" id="ARBA00004948"/>
    </source>
</evidence>
<reference evidence="4 5" key="1">
    <citation type="submission" date="2019-03" db="EMBL/GenBank/DDBJ databases">
        <title>Genomic Encyclopedia of Type Strains, Phase IV (KMG-IV): sequencing the most valuable type-strain genomes for metagenomic binning, comparative biology and taxonomic classification.</title>
        <authorList>
            <person name="Goeker M."/>
        </authorList>
    </citation>
    <scope>NUCLEOTIDE SEQUENCE [LARGE SCALE GENOMIC DNA]</scope>
    <source>
        <strain evidence="4 5">DSM 14836</strain>
    </source>
</reference>
<dbReference type="GO" id="GO:0005829">
    <property type="term" value="C:cytosol"/>
    <property type="evidence" value="ECO:0007669"/>
    <property type="project" value="TreeGrafter"/>
</dbReference>
<dbReference type="PANTHER" id="PTHR20858">
    <property type="entry name" value="PHOSPHOMETHYLPYRIMIDINE KINASE"/>
    <property type="match status" value="1"/>
</dbReference>
<dbReference type="OrthoDB" id="9810880at2"/>
<dbReference type="PANTHER" id="PTHR20858:SF17">
    <property type="entry name" value="HYDROXYMETHYLPYRIMIDINE_PHOSPHOMETHYLPYRIMIDINE KINASE THI20-RELATED"/>
    <property type="match status" value="1"/>
</dbReference>
<evidence type="ECO:0000256" key="2">
    <source>
        <dbReference type="ARBA" id="ARBA00012135"/>
    </source>
</evidence>
<dbReference type="AlphaFoldDB" id="A0A4R2NXH1"/>
<protein>
    <recommendedName>
        <fullName evidence="2">hydroxymethylpyrimidine kinase</fullName>
        <ecNumber evidence="2">2.7.1.49</ecNumber>
    </recommendedName>
</protein>
<dbReference type="SUPFAM" id="SSF53613">
    <property type="entry name" value="Ribokinase-like"/>
    <property type="match status" value="1"/>
</dbReference>
<dbReference type="EMBL" id="SLXM01000002">
    <property type="protein sequence ID" value="TCP26737.1"/>
    <property type="molecule type" value="Genomic_DNA"/>
</dbReference>
<keyword evidence="5" id="KW-1185">Reference proteome</keyword>
<comment type="pathway">
    <text evidence="1">Cofactor biosynthesis; thiamine diphosphate biosynthesis.</text>
</comment>
<dbReference type="InterPro" id="IPR013749">
    <property type="entry name" value="PM/HMP-P_kinase-1"/>
</dbReference>